<evidence type="ECO:0000313" key="3">
    <source>
        <dbReference type="Proteomes" id="UP001556118"/>
    </source>
</evidence>
<keyword evidence="1" id="KW-0732">Signal</keyword>
<dbReference type="NCBIfam" id="TIGR04433">
    <property type="entry name" value="UrcA_uranyl"/>
    <property type="match status" value="1"/>
</dbReference>
<feature type="chain" id="PRO_5046632803" evidence="1">
    <location>
        <begin position="24"/>
        <end position="112"/>
    </location>
</feature>
<gene>
    <name evidence="2" type="ORF">ABUH87_18215</name>
</gene>
<accession>A0ABV3RIL4</accession>
<name>A0ABV3RIL4_9SPHN</name>
<dbReference type="EMBL" id="JBFNXR010000054">
    <property type="protein sequence ID" value="MEW9857064.1"/>
    <property type="molecule type" value="Genomic_DNA"/>
</dbReference>
<evidence type="ECO:0000256" key="1">
    <source>
        <dbReference type="SAM" id="SignalP"/>
    </source>
</evidence>
<dbReference type="RefSeq" id="WP_367775547.1">
    <property type="nucleotide sequence ID" value="NZ_JBFNXR010000054.1"/>
</dbReference>
<comment type="caution">
    <text evidence="2">The sequence shown here is derived from an EMBL/GenBank/DDBJ whole genome shotgun (WGS) entry which is preliminary data.</text>
</comment>
<feature type="signal peptide" evidence="1">
    <location>
        <begin position="1"/>
        <end position="23"/>
    </location>
</feature>
<dbReference type="InterPro" id="IPR030972">
    <property type="entry name" value="UrcA_uranyl"/>
</dbReference>
<proteinExistence type="predicted"/>
<reference evidence="2 3" key="1">
    <citation type="submission" date="2024-06" db="EMBL/GenBank/DDBJ databases">
        <title>Novosphingobium rhizovicinus M1R2S20.</title>
        <authorList>
            <person name="Sun J.-Q."/>
        </authorList>
    </citation>
    <scope>NUCLEOTIDE SEQUENCE [LARGE SCALE GENOMIC DNA]</scope>
    <source>
        <strain evidence="2 3">M1R2S20</strain>
    </source>
</reference>
<dbReference type="Proteomes" id="UP001556118">
    <property type="component" value="Unassembled WGS sequence"/>
</dbReference>
<protein>
    <submittedName>
        <fullName evidence="2">UrcA family protein</fullName>
    </submittedName>
</protein>
<keyword evidence="3" id="KW-1185">Reference proteome</keyword>
<organism evidence="2 3">
    <name type="scientific">Novosphingobium rhizovicinum</name>
    <dbReference type="NCBI Taxonomy" id="3228928"/>
    <lineage>
        <taxon>Bacteria</taxon>
        <taxon>Pseudomonadati</taxon>
        <taxon>Pseudomonadota</taxon>
        <taxon>Alphaproteobacteria</taxon>
        <taxon>Sphingomonadales</taxon>
        <taxon>Sphingomonadaceae</taxon>
        <taxon>Novosphingobium</taxon>
    </lineage>
</organism>
<evidence type="ECO:0000313" key="2">
    <source>
        <dbReference type="EMBL" id="MEW9857064.1"/>
    </source>
</evidence>
<sequence length="112" mass="11738">MMMKFGLMAFAAAALVPVGVASATENPFAKDEAILELKGLDLTTPQGQQRLAVRMDRAARAVCGENLATIHLAAEANARECRAAVLANVRAKIEARSALASTSSRTQVALAN</sequence>